<reference evidence="3" key="1">
    <citation type="submission" date="2015-06" db="EMBL/GenBank/DDBJ databases">
        <title>Expansion of signal transduction pathways in fungi by whole-genome duplication.</title>
        <authorList>
            <consortium name="DOE Joint Genome Institute"/>
            <person name="Corrochano L.M."/>
            <person name="Kuo A."/>
            <person name="Marcet-Houben M."/>
            <person name="Polaino S."/>
            <person name="Salamov A."/>
            <person name="Villalobos J.M."/>
            <person name="Alvarez M.I."/>
            <person name="Avalos J."/>
            <person name="Benito E.P."/>
            <person name="Benoit I."/>
            <person name="Burger G."/>
            <person name="Camino L.P."/>
            <person name="Canovas D."/>
            <person name="Cerda-Olmedo E."/>
            <person name="Cheng J.-F."/>
            <person name="Dominguez A."/>
            <person name="Elias M."/>
            <person name="Eslava A.P."/>
            <person name="Glaser F."/>
            <person name="Grimwood J."/>
            <person name="Gutierrez G."/>
            <person name="Heitman J."/>
            <person name="Henrissat B."/>
            <person name="Iturriaga E.A."/>
            <person name="Lang B.F."/>
            <person name="Lavin J.L."/>
            <person name="Lee S."/>
            <person name="Li W."/>
            <person name="Lindquist E."/>
            <person name="Lopez-Garcia S."/>
            <person name="Luque E.M."/>
            <person name="Marcos A.T."/>
            <person name="Martin J."/>
            <person name="McCluskey K."/>
            <person name="Medina H.R."/>
            <person name="Miralles-Duran A."/>
            <person name="Miyazaki A."/>
            <person name="Munoz-Torres E."/>
            <person name="Oguiza J.A."/>
            <person name="Ohm R."/>
            <person name="Olmedo M."/>
            <person name="Orejas M."/>
            <person name="Ortiz-Castellanos L."/>
            <person name="Pisabarro A.G."/>
            <person name="Rodriguez-Romero J."/>
            <person name="Ruiz-Herrera J."/>
            <person name="Ruiz-Vazquez R."/>
            <person name="Sanz C."/>
            <person name="Schackwitz W."/>
            <person name="Schmutz J."/>
            <person name="Shahriari M."/>
            <person name="Shelest E."/>
            <person name="Silva-Franco F."/>
            <person name="Soanes D."/>
            <person name="Syed K."/>
            <person name="Tagua V.G."/>
            <person name="Talbot N.J."/>
            <person name="Thon M."/>
            <person name="De vries R.P."/>
            <person name="Wiebenga A."/>
            <person name="Yadav J.S."/>
            <person name="Braun E.L."/>
            <person name="Baker S."/>
            <person name="Garre V."/>
            <person name="Horwitz B."/>
            <person name="Torres-Martinez S."/>
            <person name="Idnurm A."/>
            <person name="Herrera-Estrella A."/>
            <person name="Gabaldon T."/>
            <person name="Grigoriev I.V."/>
        </authorList>
    </citation>
    <scope>NUCLEOTIDE SEQUENCE [LARGE SCALE GENOMIC DNA]</scope>
    <source>
        <strain evidence="3">NRRL 1555(-)</strain>
    </source>
</reference>
<accession>A0A162YE12</accession>
<dbReference type="InParanoid" id="A0A162YE12"/>
<evidence type="ECO:0000313" key="2">
    <source>
        <dbReference type="EMBL" id="OAD80155.1"/>
    </source>
</evidence>
<feature type="compositionally biased region" description="Basic residues" evidence="1">
    <location>
        <begin position="219"/>
        <end position="230"/>
    </location>
</feature>
<sequence length="420" mass="47498">MAINLLESLPRVSGVSEKLQTKLARLTRWPTRRQHSPHQKHGTHNSVTAKAAANEKYLRRSPSRTSYYNYYHYCQNSNENNNSNKPENCSRISNSSGGSGGSGTSTKNRNIRNEKGNNMNLNVSDVYFHNGCQTICSEDLTASQFADITGIRIHQSGRCPEFSPSDQKIYLATQDPSQEDSTHAPRFGPTRSRNLSIWDSDFWNQKQHKHKEHQENHQHHNHHNHHNHKQHYQEHKPEHKQKHKQKHHQSQNNKDSDSGSDQQRLKLQDKCHVESKPHYHHHSNTSCQSHQSLNQLNPNSGISLQRTISSGGQTTYSSIRSSNYTLPVDETPFISSLRLQSNYERRPSVVQKGRFKIELEIGNGNENGTTNGNGNGDGDGLDNPAATTTAISTSDNDSMASLATTECNVVEWKRKRACTS</sequence>
<feature type="region of interest" description="Disordered" evidence="1">
    <location>
        <begin position="362"/>
        <end position="398"/>
    </location>
</feature>
<feature type="compositionally biased region" description="Basic residues" evidence="1">
    <location>
        <begin position="30"/>
        <end position="43"/>
    </location>
</feature>
<gene>
    <name evidence="2" type="ORF">PHYBLDRAFT_59195</name>
</gene>
<dbReference type="VEuPathDB" id="FungiDB:PHYBLDRAFT_59195"/>
<dbReference type="OrthoDB" id="2284905at2759"/>
<feature type="compositionally biased region" description="Basic and acidic residues" evidence="1">
    <location>
        <begin position="263"/>
        <end position="277"/>
    </location>
</feature>
<dbReference type="GeneID" id="29001357"/>
<dbReference type="AlphaFoldDB" id="A0A162YE12"/>
<proteinExistence type="predicted"/>
<evidence type="ECO:0000313" key="3">
    <source>
        <dbReference type="Proteomes" id="UP000077315"/>
    </source>
</evidence>
<feature type="region of interest" description="Disordered" evidence="1">
    <location>
        <begin position="79"/>
        <end position="118"/>
    </location>
</feature>
<keyword evidence="3" id="KW-1185">Reference proteome</keyword>
<dbReference type="RefSeq" id="XP_018298195.1">
    <property type="nucleotide sequence ID" value="XM_018440451.1"/>
</dbReference>
<feature type="compositionally biased region" description="Polar residues" evidence="1">
    <location>
        <begin position="385"/>
        <end position="398"/>
    </location>
</feature>
<feature type="compositionally biased region" description="Polar residues" evidence="1">
    <location>
        <begin position="284"/>
        <end position="313"/>
    </location>
</feature>
<evidence type="ECO:0000256" key="1">
    <source>
        <dbReference type="SAM" id="MobiDB-lite"/>
    </source>
</evidence>
<protein>
    <submittedName>
        <fullName evidence="2">Uncharacterized protein</fullName>
    </submittedName>
</protein>
<feature type="compositionally biased region" description="Basic residues" evidence="1">
    <location>
        <begin position="238"/>
        <end position="249"/>
    </location>
</feature>
<organism evidence="2 3">
    <name type="scientific">Phycomyces blakesleeanus (strain ATCC 8743b / DSM 1359 / FGSC 10004 / NBRC 33097 / NRRL 1555)</name>
    <dbReference type="NCBI Taxonomy" id="763407"/>
    <lineage>
        <taxon>Eukaryota</taxon>
        <taxon>Fungi</taxon>
        <taxon>Fungi incertae sedis</taxon>
        <taxon>Mucoromycota</taxon>
        <taxon>Mucoromycotina</taxon>
        <taxon>Mucoromycetes</taxon>
        <taxon>Mucorales</taxon>
        <taxon>Phycomycetaceae</taxon>
        <taxon>Phycomyces</taxon>
    </lineage>
</organism>
<dbReference type="Proteomes" id="UP000077315">
    <property type="component" value="Unassembled WGS sequence"/>
</dbReference>
<feature type="region of interest" description="Disordered" evidence="1">
    <location>
        <begin position="25"/>
        <end position="58"/>
    </location>
</feature>
<feature type="region of interest" description="Disordered" evidence="1">
    <location>
        <begin position="174"/>
        <end position="313"/>
    </location>
</feature>
<name>A0A162YE12_PHYB8</name>
<dbReference type="EMBL" id="KV440972">
    <property type="protein sequence ID" value="OAD80155.1"/>
    <property type="molecule type" value="Genomic_DNA"/>
</dbReference>